<reference evidence="2" key="1">
    <citation type="submission" date="2025-08" db="UniProtKB">
        <authorList>
            <consortium name="Ensembl"/>
        </authorList>
    </citation>
    <scope>IDENTIFICATION</scope>
</reference>
<sequence length="99" mass="9716">MPRLPKAAQALLAAGVCGPQGKSTHQGSSPPAPSQGGLTPALSHLQPPASERCGGSVGRGECIHPPAQSGPPSGGLPHAGGRGKSPTHSFSFSCCTAWG</sequence>
<dbReference type="Proteomes" id="UP000594220">
    <property type="component" value="Unplaced"/>
</dbReference>
<name>A0A7M4FLJ6_CROPO</name>
<dbReference type="Ensembl" id="ENSCPRT00005030102.1">
    <property type="protein sequence ID" value="ENSCPRP00005025772.1"/>
    <property type="gene ID" value="ENSCPRG00005017874.1"/>
</dbReference>
<feature type="compositionally biased region" description="Polar residues" evidence="1">
    <location>
        <begin position="86"/>
        <end position="99"/>
    </location>
</feature>
<accession>A0A7M4FLJ6</accession>
<proteinExistence type="predicted"/>
<evidence type="ECO:0000256" key="1">
    <source>
        <dbReference type="SAM" id="MobiDB-lite"/>
    </source>
</evidence>
<organism evidence="2 3">
    <name type="scientific">Crocodylus porosus</name>
    <name type="common">Saltwater crocodile</name>
    <name type="synonym">Estuarine crocodile</name>
    <dbReference type="NCBI Taxonomy" id="8502"/>
    <lineage>
        <taxon>Eukaryota</taxon>
        <taxon>Metazoa</taxon>
        <taxon>Chordata</taxon>
        <taxon>Craniata</taxon>
        <taxon>Vertebrata</taxon>
        <taxon>Euteleostomi</taxon>
        <taxon>Archelosauria</taxon>
        <taxon>Archosauria</taxon>
        <taxon>Crocodylia</taxon>
        <taxon>Longirostres</taxon>
        <taxon>Crocodylidae</taxon>
        <taxon>Crocodylus</taxon>
    </lineage>
</organism>
<evidence type="ECO:0000313" key="2">
    <source>
        <dbReference type="Ensembl" id="ENSCPRP00005025772.1"/>
    </source>
</evidence>
<dbReference type="AlphaFoldDB" id="A0A7M4FLJ6"/>
<protein>
    <submittedName>
        <fullName evidence="2">Uncharacterized protein</fullName>
    </submittedName>
</protein>
<reference evidence="2" key="2">
    <citation type="submission" date="2025-09" db="UniProtKB">
        <authorList>
            <consortium name="Ensembl"/>
        </authorList>
    </citation>
    <scope>IDENTIFICATION</scope>
</reference>
<evidence type="ECO:0000313" key="3">
    <source>
        <dbReference type="Proteomes" id="UP000594220"/>
    </source>
</evidence>
<feature type="region of interest" description="Disordered" evidence="1">
    <location>
        <begin position="15"/>
        <end position="99"/>
    </location>
</feature>
<keyword evidence="3" id="KW-1185">Reference proteome</keyword>